<dbReference type="PANTHER" id="PTHR30011:SF16">
    <property type="entry name" value="C2H2 FINGER DOMAIN TRANSCRIPTION FACTOR (EUROFUNG)-RELATED"/>
    <property type="match status" value="1"/>
</dbReference>
<keyword evidence="2 6" id="KW-0288">FMN</keyword>
<feature type="domain" description="Luciferase-like" evidence="7">
    <location>
        <begin position="5"/>
        <end position="378"/>
    </location>
</feature>
<organism evidence="8 9">
    <name type="scientific">Rhodococcoides kyotonense</name>
    <dbReference type="NCBI Taxonomy" id="398843"/>
    <lineage>
        <taxon>Bacteria</taxon>
        <taxon>Bacillati</taxon>
        <taxon>Actinomycetota</taxon>
        <taxon>Actinomycetes</taxon>
        <taxon>Mycobacteriales</taxon>
        <taxon>Nocardiaceae</taxon>
        <taxon>Rhodococcoides</taxon>
    </lineage>
</organism>
<feature type="binding site" evidence="6">
    <location>
        <position position="145"/>
    </location>
    <ligand>
        <name>FMN</name>
        <dbReference type="ChEBI" id="CHEBI:58210"/>
    </ligand>
</feature>
<dbReference type="Proteomes" id="UP000198327">
    <property type="component" value="Unassembled WGS sequence"/>
</dbReference>
<dbReference type="AlphaFoldDB" id="A0A239DZA0"/>
<feature type="binding site" evidence="6">
    <location>
        <position position="49"/>
    </location>
    <ligand>
        <name>FMN</name>
        <dbReference type="ChEBI" id="CHEBI:58210"/>
    </ligand>
</feature>
<evidence type="ECO:0000256" key="5">
    <source>
        <dbReference type="ARBA" id="ARBA00033748"/>
    </source>
</evidence>
<evidence type="ECO:0000256" key="1">
    <source>
        <dbReference type="ARBA" id="ARBA00022630"/>
    </source>
</evidence>
<dbReference type="EMBL" id="FZOW01000002">
    <property type="protein sequence ID" value="SNS37786.1"/>
    <property type="molecule type" value="Genomic_DNA"/>
</dbReference>
<dbReference type="Pfam" id="PF00296">
    <property type="entry name" value="Bac_luciferase"/>
    <property type="match status" value="1"/>
</dbReference>
<feature type="binding site" evidence="6">
    <location>
        <position position="220"/>
    </location>
    <ligand>
        <name>FMN</name>
        <dbReference type="ChEBI" id="CHEBI:58210"/>
    </ligand>
</feature>
<dbReference type="InterPro" id="IPR051260">
    <property type="entry name" value="Diverse_substr_monoxygenases"/>
</dbReference>
<evidence type="ECO:0000259" key="7">
    <source>
        <dbReference type="Pfam" id="PF00296"/>
    </source>
</evidence>
<name>A0A239DZA0_9NOCA</name>
<gene>
    <name evidence="8" type="ORF">SAMN05421642_102122</name>
</gene>
<dbReference type="SUPFAM" id="SSF51679">
    <property type="entry name" value="Bacterial luciferase-like"/>
    <property type="match status" value="1"/>
</dbReference>
<keyword evidence="3" id="KW-0560">Oxidoreductase</keyword>
<keyword evidence="9" id="KW-1185">Reference proteome</keyword>
<evidence type="ECO:0000256" key="3">
    <source>
        <dbReference type="ARBA" id="ARBA00023002"/>
    </source>
</evidence>
<evidence type="ECO:0000256" key="2">
    <source>
        <dbReference type="ARBA" id="ARBA00022643"/>
    </source>
</evidence>
<comment type="similarity">
    <text evidence="5">Belongs to the NtaA/SnaA/DszA monooxygenase family.</text>
</comment>
<evidence type="ECO:0000313" key="8">
    <source>
        <dbReference type="EMBL" id="SNS37786.1"/>
    </source>
</evidence>
<dbReference type="GO" id="GO:0016705">
    <property type="term" value="F:oxidoreductase activity, acting on paired donors, with incorporation or reduction of molecular oxygen"/>
    <property type="evidence" value="ECO:0007669"/>
    <property type="project" value="InterPro"/>
</dbReference>
<keyword evidence="4 8" id="KW-0503">Monooxygenase</keyword>
<accession>A0A239DZA0</accession>
<dbReference type="RefSeq" id="WP_245865207.1">
    <property type="nucleotide sequence ID" value="NZ_FZOW01000002.1"/>
</dbReference>
<feature type="binding site" evidence="6">
    <location>
        <position position="149"/>
    </location>
    <ligand>
        <name>FMN</name>
        <dbReference type="ChEBI" id="CHEBI:58210"/>
    </ligand>
</feature>
<evidence type="ECO:0000256" key="4">
    <source>
        <dbReference type="ARBA" id="ARBA00023033"/>
    </source>
</evidence>
<dbReference type="PANTHER" id="PTHR30011">
    <property type="entry name" value="ALKANESULFONATE MONOOXYGENASE-RELATED"/>
    <property type="match status" value="1"/>
</dbReference>
<reference evidence="9" key="1">
    <citation type="submission" date="2017-06" db="EMBL/GenBank/DDBJ databases">
        <authorList>
            <person name="Varghese N."/>
            <person name="Submissions S."/>
        </authorList>
    </citation>
    <scope>NUCLEOTIDE SEQUENCE [LARGE SCALE GENOMIC DNA]</scope>
    <source>
        <strain evidence="9">JCM 23211</strain>
    </source>
</reference>
<dbReference type="InterPro" id="IPR036661">
    <property type="entry name" value="Luciferase-like_sf"/>
</dbReference>
<proteinExistence type="inferred from homology"/>
<sequence length="426" mass="46421">MGWFLSYAVQNWRDQWNGNGSTSWVDVELYIDTAKALERAGFDYMMFEDGSFVPDAFRGSTEYSLSNAFISPKHDPLTLIAPIAMETERIGLIATMTTSFYPPFLAARLASTLDTLSNGRFGINLVTAHNDRTAQNFGLDRHFEHDKRYEMATEWVQAVTALWESWDPDALTLDEHTGEFARASGVHYANFEGDFYSTRGPLNLPPSPQHKPVICQAGGSPAGVAFGSAVADTVIAQAGDVAQMKSYREKVRAGAVAAGRDPDSVKVLFLASFTIADTDEAAQAKEEKAMAASDANIEANLAMLSFSSGLDFSTYDLDAPVPKVETNAARGTTDHHLRGSEGKTLRELLSKRSTGAVTFTGSIPTVADQMEAVIDEVGGDGFLVQAPVIPRTVQMIADGLAPELRRRGLIRDGYEYSSLRENLLSY</sequence>
<protein>
    <submittedName>
        <fullName evidence="8">FMN-dependent oxidoreductase, nitrilotriacetate monooxygenase family</fullName>
    </submittedName>
</protein>
<feature type="binding site" evidence="6">
    <location>
        <position position="95"/>
    </location>
    <ligand>
        <name>FMN</name>
        <dbReference type="ChEBI" id="CHEBI:58210"/>
    </ligand>
</feature>
<dbReference type="NCBIfam" id="TIGR03860">
    <property type="entry name" value="FMN_nitrolo"/>
    <property type="match status" value="1"/>
</dbReference>
<dbReference type="Gene3D" id="3.20.20.30">
    <property type="entry name" value="Luciferase-like domain"/>
    <property type="match status" value="1"/>
</dbReference>
<dbReference type="InterPro" id="IPR016215">
    <property type="entry name" value="NTA_MOA"/>
</dbReference>
<evidence type="ECO:0000256" key="6">
    <source>
        <dbReference type="PIRSR" id="PIRSR000337-1"/>
    </source>
</evidence>
<evidence type="ECO:0000313" key="9">
    <source>
        <dbReference type="Proteomes" id="UP000198327"/>
    </source>
</evidence>
<keyword evidence="1 6" id="KW-0285">Flavoprotein</keyword>
<dbReference type="GO" id="GO:0004497">
    <property type="term" value="F:monooxygenase activity"/>
    <property type="evidence" value="ECO:0007669"/>
    <property type="project" value="UniProtKB-KW"/>
</dbReference>
<dbReference type="PIRSF" id="PIRSF000337">
    <property type="entry name" value="NTA_MOA"/>
    <property type="match status" value="1"/>
</dbReference>
<dbReference type="InterPro" id="IPR011251">
    <property type="entry name" value="Luciferase-like_dom"/>
</dbReference>